<dbReference type="Gene3D" id="1.10.260.40">
    <property type="entry name" value="lambda repressor-like DNA-binding domains"/>
    <property type="match status" value="1"/>
</dbReference>
<dbReference type="InterPro" id="IPR001387">
    <property type="entry name" value="Cro/C1-type_HTH"/>
</dbReference>
<evidence type="ECO:0000259" key="1">
    <source>
        <dbReference type="PROSITE" id="PS50943"/>
    </source>
</evidence>
<name>A0ABW1R0A0_9ACTN</name>
<dbReference type="EMBL" id="JBHSQI010000005">
    <property type="protein sequence ID" value="MFC6154051.1"/>
    <property type="molecule type" value="Genomic_DNA"/>
</dbReference>
<keyword evidence="3" id="KW-1185">Reference proteome</keyword>
<reference evidence="3" key="1">
    <citation type="journal article" date="2019" name="Int. J. Syst. Evol. Microbiol.">
        <title>The Global Catalogue of Microorganisms (GCM) 10K type strain sequencing project: providing services to taxonomists for standard genome sequencing and annotation.</title>
        <authorList>
            <consortium name="The Broad Institute Genomics Platform"/>
            <consortium name="The Broad Institute Genome Sequencing Center for Infectious Disease"/>
            <person name="Wu L."/>
            <person name="Ma J."/>
        </authorList>
    </citation>
    <scope>NUCLEOTIDE SEQUENCE [LARGE SCALE GENOMIC DNA]</scope>
    <source>
        <strain evidence="3">DFY28</strain>
    </source>
</reference>
<proteinExistence type="predicted"/>
<feature type="domain" description="HTH cro/C1-type" evidence="1">
    <location>
        <begin position="11"/>
        <end position="72"/>
    </location>
</feature>
<gene>
    <name evidence="2" type="ORF">ACFPWU_10310</name>
</gene>
<dbReference type="RefSeq" id="WP_128221741.1">
    <property type="nucleotide sequence ID" value="NZ_CP034929.1"/>
</dbReference>
<evidence type="ECO:0000313" key="3">
    <source>
        <dbReference type="Proteomes" id="UP001596098"/>
    </source>
</evidence>
<dbReference type="CDD" id="cd00093">
    <property type="entry name" value="HTH_XRE"/>
    <property type="match status" value="1"/>
</dbReference>
<sequence length="183" mass="19280">MAKDTEIGKAVREAREGRGMTQAEVALAMAEGGHGKWSQSTVWSVEKGDRPLRLAEGEDLARILGVGGPGAFLEPGRVRNARAALGALRSDGMALAFAAVRYEESQMTADDFFYRTGLKPADYADPAGMDLYMLERGAVALVAAALEGADGPLGMDFVPGAGDRVAVSVPLWDPGVTDERPEA</sequence>
<accession>A0ABW1R0A0</accession>
<dbReference type="PROSITE" id="PS50943">
    <property type="entry name" value="HTH_CROC1"/>
    <property type="match status" value="1"/>
</dbReference>
<evidence type="ECO:0000313" key="2">
    <source>
        <dbReference type="EMBL" id="MFC6154051.1"/>
    </source>
</evidence>
<organism evidence="2 3">
    <name type="scientific">Nocardioides yefusunii</name>
    <dbReference type="NCBI Taxonomy" id="2500546"/>
    <lineage>
        <taxon>Bacteria</taxon>
        <taxon>Bacillati</taxon>
        <taxon>Actinomycetota</taxon>
        <taxon>Actinomycetes</taxon>
        <taxon>Propionibacteriales</taxon>
        <taxon>Nocardioidaceae</taxon>
        <taxon>Nocardioides</taxon>
    </lineage>
</organism>
<comment type="caution">
    <text evidence="2">The sequence shown here is derived from an EMBL/GenBank/DDBJ whole genome shotgun (WGS) entry which is preliminary data.</text>
</comment>
<dbReference type="SUPFAM" id="SSF47413">
    <property type="entry name" value="lambda repressor-like DNA-binding domains"/>
    <property type="match status" value="1"/>
</dbReference>
<dbReference type="Pfam" id="PF13560">
    <property type="entry name" value="HTH_31"/>
    <property type="match status" value="1"/>
</dbReference>
<dbReference type="Proteomes" id="UP001596098">
    <property type="component" value="Unassembled WGS sequence"/>
</dbReference>
<protein>
    <submittedName>
        <fullName evidence="2">Helix-turn-helix domain-containing protein</fullName>
    </submittedName>
</protein>
<dbReference type="InterPro" id="IPR010982">
    <property type="entry name" value="Lambda_DNA-bd_dom_sf"/>
</dbReference>